<keyword evidence="3" id="KW-0274">FAD</keyword>
<dbReference type="GO" id="GO:0071949">
    <property type="term" value="F:FAD binding"/>
    <property type="evidence" value="ECO:0007669"/>
    <property type="project" value="InterPro"/>
</dbReference>
<dbReference type="PRINTS" id="PR00420">
    <property type="entry name" value="RNGMNOXGNASE"/>
</dbReference>
<feature type="domain" description="FAD-binding" evidence="5">
    <location>
        <begin position="4"/>
        <end position="346"/>
    </location>
</feature>
<keyword evidence="4" id="KW-0472">Membrane</keyword>
<evidence type="ECO:0000259" key="5">
    <source>
        <dbReference type="Pfam" id="PF01494"/>
    </source>
</evidence>
<dbReference type="InterPro" id="IPR036188">
    <property type="entry name" value="FAD/NAD-bd_sf"/>
</dbReference>
<evidence type="ECO:0000256" key="1">
    <source>
        <dbReference type="ARBA" id="ARBA00001974"/>
    </source>
</evidence>
<keyword evidence="4" id="KW-0812">Transmembrane</keyword>
<dbReference type="SUPFAM" id="SSF51905">
    <property type="entry name" value="FAD/NAD(P)-binding domain"/>
    <property type="match status" value="1"/>
</dbReference>
<gene>
    <name evidence="6" type="ORF">DI603_17640</name>
</gene>
<dbReference type="InterPro" id="IPR002938">
    <property type="entry name" value="FAD-bd"/>
</dbReference>
<dbReference type="InterPro" id="IPR050641">
    <property type="entry name" value="RIFMO-like"/>
</dbReference>
<reference evidence="6 7" key="1">
    <citation type="submission" date="2017-08" db="EMBL/GenBank/DDBJ databases">
        <title>Infants hospitalized years apart are colonized by the same room-sourced microbial strains.</title>
        <authorList>
            <person name="Brooks B."/>
            <person name="Olm M.R."/>
            <person name="Firek B.A."/>
            <person name="Baker R."/>
            <person name="Thomas B.C."/>
            <person name="Morowitz M.J."/>
            <person name="Banfield J.F."/>
        </authorList>
    </citation>
    <scope>NUCLEOTIDE SEQUENCE [LARGE SCALE GENOMIC DNA]</scope>
    <source>
        <strain evidence="6">S2_012_000_R2_81</strain>
    </source>
</reference>
<dbReference type="GO" id="GO:0016709">
    <property type="term" value="F:oxidoreductase activity, acting on paired donors, with incorporation or reduction of molecular oxygen, NAD(P)H as one donor, and incorporation of one atom of oxygen"/>
    <property type="evidence" value="ECO:0007669"/>
    <property type="project" value="UniProtKB-ARBA"/>
</dbReference>
<dbReference type="AlphaFoldDB" id="A0A2W5FHC1"/>
<feature type="transmembrane region" description="Helical" evidence="4">
    <location>
        <begin position="6"/>
        <end position="24"/>
    </location>
</feature>
<dbReference type="PANTHER" id="PTHR43004:SF19">
    <property type="entry name" value="BINDING MONOOXYGENASE, PUTATIVE (JCVI)-RELATED"/>
    <property type="match status" value="1"/>
</dbReference>
<keyword evidence="6" id="KW-0560">Oxidoreductase</keyword>
<dbReference type="Pfam" id="PF21274">
    <property type="entry name" value="Rng_hyd_C"/>
    <property type="match status" value="1"/>
</dbReference>
<evidence type="ECO:0000256" key="4">
    <source>
        <dbReference type="SAM" id="Phobius"/>
    </source>
</evidence>
<keyword evidence="4" id="KW-1133">Transmembrane helix</keyword>
<dbReference type="Proteomes" id="UP000249633">
    <property type="component" value="Unassembled WGS sequence"/>
</dbReference>
<dbReference type="EMBL" id="QFOD01000019">
    <property type="protein sequence ID" value="PZP29039.1"/>
    <property type="molecule type" value="Genomic_DNA"/>
</dbReference>
<dbReference type="Gene3D" id="3.30.9.10">
    <property type="entry name" value="D-Amino Acid Oxidase, subunit A, domain 2"/>
    <property type="match status" value="1"/>
</dbReference>
<accession>A0A2W5FHC1</accession>
<keyword evidence="6" id="KW-0503">Monooxygenase</keyword>
<organism evidence="6 7">
    <name type="scientific">Roseateles depolymerans</name>
    <dbReference type="NCBI Taxonomy" id="76731"/>
    <lineage>
        <taxon>Bacteria</taxon>
        <taxon>Pseudomonadati</taxon>
        <taxon>Pseudomonadota</taxon>
        <taxon>Betaproteobacteria</taxon>
        <taxon>Burkholderiales</taxon>
        <taxon>Sphaerotilaceae</taxon>
        <taxon>Roseateles</taxon>
    </lineage>
</organism>
<keyword evidence="2" id="KW-0285">Flavoprotein</keyword>
<dbReference type="Gene3D" id="3.40.30.120">
    <property type="match status" value="1"/>
</dbReference>
<dbReference type="Gene3D" id="3.50.50.60">
    <property type="entry name" value="FAD/NAD(P)-binding domain"/>
    <property type="match status" value="1"/>
</dbReference>
<comment type="cofactor">
    <cofactor evidence="1">
        <name>FAD</name>
        <dbReference type="ChEBI" id="CHEBI:57692"/>
    </cofactor>
</comment>
<evidence type="ECO:0000313" key="6">
    <source>
        <dbReference type="EMBL" id="PZP29039.1"/>
    </source>
</evidence>
<evidence type="ECO:0000256" key="3">
    <source>
        <dbReference type="ARBA" id="ARBA00022827"/>
    </source>
</evidence>
<sequence>MQQVPVLIVGGSLVGLSASLFLAWRGVPSIVVEKHEGSALHPRAMGFTERTMEYFAAAGLGSQIPEVAPGTRLRRAVVESLAGKWLRETEWTPGGDALVEMARATPHTGAAIPQDKLEPILRARAVELGAQLLQGVEFVSFEQDADGVIAVVRARSSGAERSIRASYLIAADGASSSIREALGIGREGVGYLRTVGSVLFRCPDADQFLARGVQQFEIEQPGVRAFLTSYGDGRWVLMRTDGQDLDEQQLDGFIRTCLGQDFAFDIITTGRWEMAGRIATAYSEGRVFLAGDAAHQLPPTRGGFGANTGIDDVWNLAWKLAFVIGGHSSPALLKTYDQERRPIGWLRHQQTFARPDYAKWLQAPAEPQVLLGDVAMELGQLHRSLVIMGAGGELPPAAHPNDWAGQPGVRAPYLEMRRDTGSVSTLDLVGRRFTLFAEDHEWVQAARSVSAATGVEVDVVHVGHDVQASLDEFRRKFGVGPGGASLVRPDGIVCWRSVDGEAEAQRALLDAVRQTALLRQD</sequence>
<protein>
    <submittedName>
        <fullName evidence="6">2,4-dichlorophenol 6-monooxygenase</fullName>
    </submittedName>
</protein>
<comment type="caution">
    <text evidence="6">The sequence shown here is derived from an EMBL/GenBank/DDBJ whole genome shotgun (WGS) entry which is preliminary data.</text>
</comment>
<dbReference type="PANTHER" id="PTHR43004">
    <property type="entry name" value="TRK SYSTEM POTASSIUM UPTAKE PROTEIN"/>
    <property type="match status" value="1"/>
</dbReference>
<dbReference type="Pfam" id="PF01494">
    <property type="entry name" value="FAD_binding_3"/>
    <property type="match status" value="1"/>
</dbReference>
<evidence type="ECO:0000313" key="7">
    <source>
        <dbReference type="Proteomes" id="UP000249633"/>
    </source>
</evidence>
<name>A0A2W5FHC1_9BURK</name>
<proteinExistence type="predicted"/>
<evidence type="ECO:0000256" key="2">
    <source>
        <dbReference type="ARBA" id="ARBA00022630"/>
    </source>
</evidence>